<dbReference type="CDD" id="cd19953">
    <property type="entry name" value="PDS5"/>
    <property type="match status" value="1"/>
</dbReference>
<dbReference type="GO" id="GO:0000785">
    <property type="term" value="C:chromatin"/>
    <property type="evidence" value="ECO:0007669"/>
    <property type="project" value="TreeGrafter"/>
</dbReference>
<keyword evidence="5" id="KW-0131">Cell cycle</keyword>
<feature type="region of interest" description="Disordered" evidence="6">
    <location>
        <begin position="835"/>
        <end position="861"/>
    </location>
</feature>
<sequence length="1296" mass="145247">MSENPTSLSFVPRLFLDTRIKKLAPTQTLFKDLKEASKELSLIDQGFADTNSLQPIAEQIISHLLLSHKNNTIQAYAACCLVDILRLFAPDAPYNKNQLKDIFYLLIRQLAPLESPEDPLYSLASYILDSLCTVKSTALSAEAADSENILVAFFDCLFHIIKPDTSRRIQIQMAEVLQQLIEENDTLPQKALDLILFQFLKKRQAENPAAHQLAVDVCNNTTTILQKYICQNVVPQLEEELNIDEVNIRTMATQVLGQMFLEKGYTLAARYASAWGSWIKRRSDKSHAVRVMWSELAVMMLQNQPQLAKELDDPIIEKLEDVDERVRKATCAAFTKLEISAIVQNSISAKMIQVLGERCKDRKLGPRIEATQALSHIYDQAYDNIAAGNKLATLKFGSIPSIILNLIYVGVNDITCNAEAALFGGIFGSSTIKDDYSRCLRLVTVYSFSSQKAKTAFVGLLKRQSNVIVELEILLKYVSNSEIDENDKSLRSRKIHEMIKRISVYYPDSDKFASSLLQFTDIADKQTFDSFLKVMDPHSDFKTVRKEQKAVMKKVRDLAPNLLEHFAMLLRTASLTIVNRSLVSPLLELAQKQTDSSETKLESSVLSEEANLLETFGSASTSRLSERYSSGSSGNFMLSQGSSGSNGLFSNAAVNSVEFRRSCIDLLKNIVAIQPTIFANHVDDLFSFDKLNHPISELNATKSYKEHLYTMSLFARQYPSQVPPNPDLAQLLGKLVLEGNENLSKYAATILSKVPGFFDLASIIVNKVSEELLLCDDENQAHVWLSSMSRFALFNYKLLENDVCDQLLFALQSYIKGEANLFNSASFYSSLKLESNSNRNSNKASENTETNGDKDSENPTTLEDEAISDTENLTNQFKKINFVEKEKLNNFVKCKIYSLKLLINSVCGIGSDSTDISNRSMLSEKVLVILEDILSGKIKTADETENMHMLLVSASGILKMARQQRYDKVITLSHVESLIPLVSSNCTQLSKNLVFNKLIKPIAAKRIKTRFIPLLFFVAESRQPEIKQTVKRFVQSYDKVYIEQSAILFLLMISRRPDFNGAKLTESCLKYSAYIDYFIDLVATSENVAWLYSCVSQMKTVRDSNVEFYLQHQSGIIRADDLMKSKKANNNLWVTTDLFLLLLQQKCSSSNWTLTTTANSGYPDILNTLLFNRLTSDQQFIVMSTSFLPKEFTNPSSSGGTSLFQSPAKRKKMMASILNPLAPSPSSAKKTKKLGSSIESPTKSKSSSTPKSSLKSGKSSLTKAKSVEKAIKEPTRKLISRKAKKNINYLSTNEDD</sequence>
<evidence type="ECO:0000256" key="5">
    <source>
        <dbReference type="ARBA" id="ARBA00023306"/>
    </source>
</evidence>
<dbReference type="Pfam" id="PF20168">
    <property type="entry name" value="PDS5"/>
    <property type="match status" value="2"/>
</dbReference>
<keyword evidence="8" id="KW-1185">Reference proteome</keyword>
<reference evidence="7 8" key="1">
    <citation type="journal article" date="2018" name="MBio">
        <title>Comparative Genomics Reveals the Core Gene Toolbox for the Fungus-Insect Symbiosis.</title>
        <authorList>
            <person name="Wang Y."/>
            <person name="Stata M."/>
            <person name="Wang W."/>
            <person name="Stajich J.E."/>
            <person name="White M.M."/>
            <person name="Moncalvo J.M."/>
        </authorList>
    </citation>
    <scope>NUCLEOTIDE SEQUENCE [LARGE SCALE GENOMIC DNA]</scope>
    <source>
        <strain evidence="7 8">SC-DP-2</strain>
    </source>
</reference>
<comment type="subcellular location">
    <subcellularLocation>
        <location evidence="1">Nucleus</location>
    </subcellularLocation>
</comment>
<feature type="compositionally biased region" description="Low complexity" evidence="6">
    <location>
        <begin position="1219"/>
        <end position="1264"/>
    </location>
</feature>
<keyword evidence="3" id="KW-0498">Mitosis</keyword>
<accession>A0A2T9ZHR6</accession>
<evidence type="ECO:0000256" key="2">
    <source>
        <dbReference type="ARBA" id="ARBA00022618"/>
    </source>
</evidence>
<proteinExistence type="predicted"/>
<dbReference type="PANTHER" id="PTHR12663">
    <property type="entry name" value="ANDROGEN INDUCED INHIBITOR OF PROLIFERATION AS3 / PDS5-RELATED"/>
    <property type="match status" value="1"/>
</dbReference>
<dbReference type="GO" id="GO:0005634">
    <property type="term" value="C:nucleus"/>
    <property type="evidence" value="ECO:0007669"/>
    <property type="project" value="UniProtKB-SubCell"/>
</dbReference>
<evidence type="ECO:0000256" key="4">
    <source>
        <dbReference type="ARBA" id="ARBA00023242"/>
    </source>
</evidence>
<dbReference type="InterPro" id="IPR011989">
    <property type="entry name" value="ARM-like"/>
</dbReference>
<dbReference type="PANTHER" id="PTHR12663:SF0">
    <property type="entry name" value="PRECOCIOUS DISSOCIATION OF SISTERS 5, ISOFORM A"/>
    <property type="match status" value="1"/>
</dbReference>
<evidence type="ECO:0000256" key="1">
    <source>
        <dbReference type="ARBA" id="ARBA00004123"/>
    </source>
</evidence>
<dbReference type="InterPro" id="IPR016024">
    <property type="entry name" value="ARM-type_fold"/>
</dbReference>
<feature type="region of interest" description="Disordered" evidence="6">
    <location>
        <begin position="1219"/>
        <end position="1296"/>
    </location>
</feature>
<evidence type="ECO:0000256" key="3">
    <source>
        <dbReference type="ARBA" id="ARBA00022776"/>
    </source>
</evidence>
<keyword evidence="4" id="KW-0539">Nucleus</keyword>
<name>A0A2T9ZHR6_9FUNG</name>
<comment type="caution">
    <text evidence="7">The sequence shown here is derived from an EMBL/GenBank/DDBJ whole genome shotgun (WGS) entry which is preliminary data.</text>
</comment>
<feature type="compositionally biased region" description="Basic and acidic residues" evidence="6">
    <location>
        <begin position="1265"/>
        <end position="1276"/>
    </location>
</feature>
<dbReference type="EMBL" id="MBFS01000159">
    <property type="protein sequence ID" value="PVV04121.1"/>
    <property type="molecule type" value="Genomic_DNA"/>
</dbReference>
<dbReference type="GO" id="GO:0007064">
    <property type="term" value="P:mitotic sister chromatid cohesion"/>
    <property type="evidence" value="ECO:0007669"/>
    <property type="project" value="InterPro"/>
</dbReference>
<dbReference type="InterPro" id="IPR039776">
    <property type="entry name" value="Pds5"/>
</dbReference>
<evidence type="ECO:0000256" key="6">
    <source>
        <dbReference type="SAM" id="MobiDB-lite"/>
    </source>
</evidence>
<dbReference type="OrthoDB" id="200660at2759"/>
<evidence type="ECO:0000313" key="8">
    <source>
        <dbReference type="Proteomes" id="UP000245609"/>
    </source>
</evidence>
<evidence type="ECO:0008006" key="9">
    <source>
        <dbReference type="Google" id="ProtNLM"/>
    </source>
</evidence>
<protein>
    <recommendedName>
        <fullName evidence="9">Sister chromatid cohesion protein</fullName>
    </recommendedName>
</protein>
<gene>
    <name evidence="7" type="ORF">BB560_001379</name>
</gene>
<dbReference type="GO" id="GO:0006281">
    <property type="term" value="P:DNA repair"/>
    <property type="evidence" value="ECO:0007669"/>
    <property type="project" value="TreeGrafter"/>
</dbReference>
<dbReference type="Proteomes" id="UP000245609">
    <property type="component" value="Unassembled WGS sequence"/>
</dbReference>
<feature type="compositionally biased region" description="Polar residues" evidence="6">
    <location>
        <begin position="835"/>
        <end position="850"/>
    </location>
</feature>
<dbReference type="SUPFAM" id="SSF48371">
    <property type="entry name" value="ARM repeat"/>
    <property type="match status" value="1"/>
</dbReference>
<evidence type="ECO:0000313" key="7">
    <source>
        <dbReference type="EMBL" id="PVV04121.1"/>
    </source>
</evidence>
<keyword evidence="2" id="KW-0132">Cell division</keyword>
<dbReference type="STRING" id="133381.A0A2T9ZHR6"/>
<dbReference type="Gene3D" id="1.25.10.10">
    <property type="entry name" value="Leucine-rich Repeat Variant"/>
    <property type="match status" value="1"/>
</dbReference>
<dbReference type="GO" id="GO:0051301">
    <property type="term" value="P:cell division"/>
    <property type="evidence" value="ECO:0007669"/>
    <property type="project" value="UniProtKB-KW"/>
</dbReference>
<organism evidence="7 8">
    <name type="scientific">Smittium megazygosporum</name>
    <dbReference type="NCBI Taxonomy" id="133381"/>
    <lineage>
        <taxon>Eukaryota</taxon>
        <taxon>Fungi</taxon>
        <taxon>Fungi incertae sedis</taxon>
        <taxon>Zoopagomycota</taxon>
        <taxon>Kickxellomycotina</taxon>
        <taxon>Harpellomycetes</taxon>
        <taxon>Harpellales</taxon>
        <taxon>Legeriomycetaceae</taxon>
        <taxon>Smittium</taxon>
    </lineage>
</organism>